<dbReference type="Gene3D" id="1.25.40.550">
    <property type="entry name" value="Aar2, C-terminal domain-like"/>
    <property type="match status" value="1"/>
</dbReference>
<feature type="compositionally biased region" description="Pro residues" evidence="2">
    <location>
        <begin position="700"/>
        <end position="709"/>
    </location>
</feature>
<feature type="region of interest" description="Disordered" evidence="2">
    <location>
        <begin position="2087"/>
        <end position="2135"/>
    </location>
</feature>
<dbReference type="InterPro" id="IPR033648">
    <property type="entry name" value="AAR2_C"/>
</dbReference>
<feature type="compositionally biased region" description="Basic and acidic residues" evidence="2">
    <location>
        <begin position="1168"/>
        <end position="1187"/>
    </location>
</feature>
<feature type="compositionally biased region" description="Acidic residues" evidence="2">
    <location>
        <begin position="1987"/>
        <end position="2004"/>
    </location>
</feature>
<dbReference type="Gene3D" id="2.60.40.640">
    <property type="match status" value="2"/>
</dbReference>
<feature type="region of interest" description="Disordered" evidence="2">
    <location>
        <begin position="1616"/>
        <end position="1647"/>
    </location>
</feature>
<feature type="region of interest" description="Disordered" evidence="2">
    <location>
        <begin position="1668"/>
        <end position="1859"/>
    </location>
</feature>
<feature type="compositionally biased region" description="Low complexity" evidence="2">
    <location>
        <begin position="1129"/>
        <end position="1150"/>
    </location>
</feature>
<dbReference type="Pfam" id="PF00339">
    <property type="entry name" value="Arrestin_N"/>
    <property type="match status" value="1"/>
</dbReference>
<dbReference type="GO" id="GO:0000244">
    <property type="term" value="P:spliceosomal tri-snRNP complex assembly"/>
    <property type="evidence" value="ECO:0007669"/>
    <property type="project" value="TreeGrafter"/>
</dbReference>
<dbReference type="CDD" id="cd13778">
    <property type="entry name" value="Aar2_C"/>
    <property type="match status" value="1"/>
</dbReference>
<feature type="compositionally biased region" description="Low complexity" evidence="2">
    <location>
        <begin position="1898"/>
        <end position="1926"/>
    </location>
</feature>
<dbReference type="PANTHER" id="PTHR12689">
    <property type="entry name" value="A1 CISTRON SPLICING FACTOR AAR2-RELATED"/>
    <property type="match status" value="1"/>
</dbReference>
<feature type="compositionally biased region" description="Basic and acidic residues" evidence="2">
    <location>
        <begin position="1225"/>
        <end position="1238"/>
    </location>
</feature>
<dbReference type="EMBL" id="CWKI01000006">
    <property type="protein sequence ID" value="CTR07326.1"/>
    <property type="molecule type" value="Genomic_DNA"/>
</dbReference>
<feature type="compositionally biased region" description="Polar residues" evidence="2">
    <location>
        <begin position="854"/>
        <end position="865"/>
    </location>
</feature>
<feature type="compositionally biased region" description="Basic and acidic residues" evidence="2">
    <location>
        <begin position="1000"/>
        <end position="1014"/>
    </location>
</feature>
<evidence type="ECO:0000313" key="4">
    <source>
        <dbReference type="EMBL" id="CTR07326.1"/>
    </source>
</evidence>
<dbReference type="PANTHER" id="PTHR12689:SF4">
    <property type="entry name" value="PROTEIN AAR2 HOMOLOG"/>
    <property type="match status" value="1"/>
</dbReference>
<keyword evidence="5" id="KW-1185">Reference proteome</keyword>
<dbReference type="InterPro" id="IPR014756">
    <property type="entry name" value="Ig_E-set"/>
</dbReference>
<feature type="compositionally biased region" description="Acidic residues" evidence="2">
    <location>
        <begin position="1758"/>
        <end position="1787"/>
    </location>
</feature>
<feature type="compositionally biased region" description="Basic residues" evidence="2">
    <location>
        <begin position="2113"/>
        <end position="2122"/>
    </location>
</feature>
<feature type="region of interest" description="Disordered" evidence="2">
    <location>
        <begin position="1084"/>
        <end position="1150"/>
    </location>
</feature>
<dbReference type="Gene3D" id="2.60.34.20">
    <property type="match status" value="1"/>
</dbReference>
<feature type="domain" description="Arrestin C-terminal-like" evidence="3">
    <location>
        <begin position="1325"/>
        <end position="1516"/>
    </location>
</feature>
<feature type="compositionally biased region" description="Low complexity" evidence="2">
    <location>
        <begin position="652"/>
        <end position="675"/>
    </location>
</feature>
<protein>
    <submittedName>
        <fullName evidence="4">BY PROTMAP: gi|342319617|gb|EGU11564.1| putative Cyclin binding protein [Rhodotorula glutinis ATCC 204091]</fullName>
    </submittedName>
</protein>
<feature type="compositionally biased region" description="Polar residues" evidence="2">
    <location>
        <begin position="942"/>
        <end position="984"/>
    </location>
</feature>
<dbReference type="InterPro" id="IPR007946">
    <property type="entry name" value="AAR2"/>
</dbReference>
<dbReference type="InterPro" id="IPR011021">
    <property type="entry name" value="Arrestin-like_N"/>
</dbReference>
<feature type="compositionally biased region" description="Polar residues" evidence="2">
    <location>
        <begin position="1084"/>
        <end position="1125"/>
    </location>
</feature>
<feature type="region of interest" description="Disordered" evidence="2">
    <location>
        <begin position="613"/>
        <end position="722"/>
    </location>
</feature>
<feature type="compositionally biased region" description="Basic and acidic residues" evidence="2">
    <location>
        <begin position="2174"/>
        <end position="2184"/>
    </location>
</feature>
<feature type="region of interest" description="Disordered" evidence="2">
    <location>
        <begin position="942"/>
        <end position="1056"/>
    </location>
</feature>
<evidence type="ECO:0000256" key="2">
    <source>
        <dbReference type="SAM" id="MobiDB-lite"/>
    </source>
</evidence>
<feature type="region of interest" description="Disordered" evidence="2">
    <location>
        <begin position="2174"/>
        <end position="2193"/>
    </location>
</feature>
<dbReference type="Pfam" id="PF05282">
    <property type="entry name" value="AAR2"/>
    <property type="match status" value="1"/>
</dbReference>
<dbReference type="SMART" id="SM01017">
    <property type="entry name" value="Arrestin_C"/>
    <property type="match status" value="1"/>
</dbReference>
<dbReference type="CDD" id="cd13777">
    <property type="entry name" value="Aar2_N"/>
    <property type="match status" value="1"/>
</dbReference>
<feature type="compositionally biased region" description="Low complexity" evidence="2">
    <location>
        <begin position="1015"/>
        <end position="1028"/>
    </location>
</feature>
<feature type="compositionally biased region" description="Basic and acidic residues" evidence="2">
    <location>
        <begin position="1697"/>
        <end position="1735"/>
    </location>
</feature>
<feature type="region of interest" description="Disordered" evidence="2">
    <location>
        <begin position="1218"/>
        <end position="1238"/>
    </location>
</feature>
<dbReference type="InterPro" id="IPR033647">
    <property type="entry name" value="Aar2_N"/>
</dbReference>
<proteinExistence type="inferred from homology"/>
<feature type="region of interest" description="Disordered" evidence="2">
    <location>
        <begin position="1879"/>
        <end position="1947"/>
    </location>
</feature>
<feature type="compositionally biased region" description="Low complexity" evidence="2">
    <location>
        <begin position="619"/>
        <end position="635"/>
    </location>
</feature>
<name>A0A0K3CJJ1_RHOTO</name>
<feature type="compositionally biased region" description="Basic and acidic residues" evidence="2">
    <location>
        <begin position="2005"/>
        <end position="2042"/>
    </location>
</feature>
<dbReference type="Pfam" id="PF02752">
    <property type="entry name" value="Arrestin_C"/>
    <property type="match status" value="1"/>
</dbReference>
<feature type="region of interest" description="Disordered" evidence="2">
    <location>
        <begin position="556"/>
        <end position="587"/>
    </location>
</feature>
<dbReference type="SUPFAM" id="SSF81296">
    <property type="entry name" value="E set domains"/>
    <property type="match status" value="1"/>
</dbReference>
<evidence type="ECO:0000259" key="3">
    <source>
        <dbReference type="SMART" id="SM01017"/>
    </source>
</evidence>
<feature type="region of interest" description="Disordered" evidence="2">
    <location>
        <begin position="1163"/>
        <end position="1205"/>
    </location>
</feature>
<dbReference type="Pfam" id="PF20981">
    <property type="entry name" value="AAR2_1st"/>
    <property type="match status" value="1"/>
</dbReference>
<dbReference type="InterPro" id="IPR038516">
    <property type="entry name" value="AAR2_N_sf"/>
</dbReference>
<feature type="region of interest" description="Disordered" evidence="2">
    <location>
        <begin position="810"/>
        <end position="865"/>
    </location>
</feature>
<reference evidence="4 5" key="1">
    <citation type="submission" date="2015-07" db="EMBL/GenBank/DDBJ databases">
        <authorList>
            <person name="Cajimat M.N.B."/>
            <person name="Milazzo M.L."/>
            <person name="Fulhorst C.F."/>
        </authorList>
    </citation>
    <scope>NUCLEOTIDE SEQUENCE [LARGE SCALE GENOMIC DNA]</scope>
    <source>
        <strain evidence="4">Single colony</strain>
    </source>
</reference>
<accession>A0A0K3CJJ1</accession>
<feature type="region of interest" description="Disordered" evidence="2">
    <location>
        <begin position="1976"/>
        <end position="2051"/>
    </location>
</feature>
<evidence type="ECO:0000313" key="5">
    <source>
        <dbReference type="Proteomes" id="UP000199069"/>
    </source>
</evidence>
<dbReference type="InterPro" id="IPR011022">
    <property type="entry name" value="Arrestin_C-like"/>
</dbReference>
<feature type="region of interest" description="Disordered" evidence="2">
    <location>
        <begin position="1527"/>
        <end position="1560"/>
    </location>
</feature>
<evidence type="ECO:0000256" key="1">
    <source>
        <dbReference type="ARBA" id="ARBA00006281"/>
    </source>
</evidence>
<dbReference type="InterPro" id="IPR038514">
    <property type="entry name" value="AAR2_C_sf"/>
</dbReference>
<feature type="compositionally biased region" description="Low complexity" evidence="2">
    <location>
        <begin position="990"/>
        <end position="999"/>
    </location>
</feature>
<organism evidence="4 5">
    <name type="scientific">Rhodotorula toruloides</name>
    <name type="common">Yeast</name>
    <name type="synonym">Rhodosporidium toruloides</name>
    <dbReference type="NCBI Taxonomy" id="5286"/>
    <lineage>
        <taxon>Eukaryota</taxon>
        <taxon>Fungi</taxon>
        <taxon>Dikarya</taxon>
        <taxon>Basidiomycota</taxon>
        <taxon>Pucciniomycotina</taxon>
        <taxon>Microbotryomycetes</taxon>
        <taxon>Sporidiobolales</taxon>
        <taxon>Sporidiobolaceae</taxon>
        <taxon>Rhodotorula</taxon>
    </lineage>
</organism>
<feature type="compositionally biased region" description="Basic and acidic residues" evidence="2">
    <location>
        <begin position="2123"/>
        <end position="2135"/>
    </location>
</feature>
<dbReference type="STRING" id="5286.A0A0K3CJJ1"/>
<dbReference type="Proteomes" id="UP000199069">
    <property type="component" value="Unassembled WGS sequence"/>
</dbReference>
<feature type="compositionally biased region" description="Polar residues" evidence="2">
    <location>
        <begin position="1927"/>
        <end position="1936"/>
    </location>
</feature>
<comment type="similarity">
    <text evidence="1">Belongs to the AAR2 family.</text>
</comment>
<gene>
    <name evidence="4" type="primary">FGENESH: predicted gene_6.109</name>
    <name evidence="4" type="ORF">BN2166_0031870</name>
</gene>
<feature type="compositionally biased region" description="Polar residues" evidence="2">
    <location>
        <begin position="1527"/>
        <end position="1549"/>
    </location>
</feature>
<dbReference type="InterPro" id="IPR014752">
    <property type="entry name" value="Arrestin-like_C"/>
</dbReference>
<sequence length="2193" mass="237503">MDPAQAAAQAKFARLGFFILPLPRGSDFGIDGRLWTVENFSGVKFLPPGLHFFVFSAAPSATQQAHLPGPSSQGVATRHGILRFYRGAETVVEEWDNVQEELKRDALGQAPRKRRRNAKEGREETVVSEEYLKSLDKSLAAYPQEEIAAQWAGLTDFVTEETLARVVGLDEHGCGLVDALTGSTLDEPGAAGATSGKRTWVEAREEEPEVRVVVDEDEEDNGISNEPVLLEFVEFDVKRSWPEGAVGEALTRWSRDKSWQLSHVVREQLGDDPKELLGELQLAFILFALLHNFSSLTAYKALFSLICRSATLVQPPSSRPSSASLPSPLLSTASLPLFASFLSLFLAQVQFLEGDFFATQLPSLERDLLDSLAALSQALSDSLPHWTAIGEKEPGTAGVWKEVVKRWDALAAVTMERFGWDLGVIKGTRAAYLAQGGRVERAEDEVDLEDLEEGEDAPYVVDDEVQCTCLRRAILLAASHEVHPTSIALRPLFAHNSSSYLRWAAFVETTLVRTIQLSTPDLLVEGCRRAHIALKADQLSCTGFLALLSISTGPPERPAHTLSTPLHPGSIPSPPSPFSPTNTEQAMSSASLRLTEPVVFLVGGLDYERARQRQRRATARAANAAAGNGTETAATSPAESRNHSPARLFSNSRAASLSRPGSRAASPAPPLSRAAIPQGDDFIPPNSRGRSSSRTRRVDPPPPTGPAEPRPGEGISRGRSGSLVREMTEAQIRLREQQEHEALDEPPPAMLRGLLTVHLSKPTRVKEISVRFKGVARTDWPEGIGPRRLDVMEENVLINVTNTFFSAASSSMNRRAASIGPGSGDHGDEPRGRSSRRAASVVPGRELSHGRSYPPNSLFHQQPSPVTSTISVGEVSRAPNLSRIASEESVNGMVPPIQPGEAAPAYEVAVESQPGSPLHLPHALNLSVDTLDLGSPAQLAFRNSSRQFDRSPTPSRSPLATANPIISPSTSNHDLRLNRTSTGASRLSHESGSSLSTHSTHSDDTDRPHLDRHASSGASTAASQSSDSEITGTGWNSAPVPGTAASSIHRGRPSTRSRNLMAGLEQLGEDEAGSLDVVANGVSGMTFQPKSSTRQPPAPSASSERGRRASTSSNATARRVSSSDRPTALPSALKSTGSSSSSARSASRGARFSLSGITDVFRHKSSSRARDMQRDESVASTTRRDASPDTQRGGSRMRSQSRGRKTALKALRDALVAGHHHHHNAERDGSDDEGHKDSDVLAVGDGWKEFRAGTYTYPISIPVPASLPPTLDCEFGHVHYTLKATVHRAGALTTNLTSSTDVTLVTTLGEEDTEESESIVVERFWETQVKYHVALSGKSFPIGGQIPVSIRLNPLAKIKLYRITAQLEQKTSYFASVTSGRKLTRHETPKRFQLLRIENKDPKEPLLPILSDDPNVLANHPLKDFFINASSSSDETPSLLDPVGPWHLDGTLQLPDCSTKLNVSTNHEKSNISISHTLKIMLRVERGDDEYLDSKGNRKLWDIVVEAGAVMLSCHLSQNVLPAYTDATSSLSGSTRPRRNTITARTPTHTCGADHGNRHHGLHINVGGSSSTGRSHSSGPPVASLEQNLLFARLISGETTPAGETPPTYEAVVDGTAPEGHAPNEGRAEVVATEEEERGRNSPLLTPASLARLRSPFDSPAEEAMAVPLLAPPPPRFPQRFSSGDGPALKPSVRSSGLERDETGGSDGRGGDEGKVVWEIKTDSEEHVERLESKLRQLRQHPSSSDSGYVSHPRSFDAPDDLSDVEEALTTGEGEEEGREALSEAEEEGRPLLSAAQEPGVLESTSRAPSEMLPPNAIEDGPIASTSQLLPHAPSSRISFNQHADHPVPTPAVTERTSLLSAQPRPISAPSDLLVQAVTPSLPPSRSTSPAPPRSRRASMSSSLLSTSSFAHVHSPFPYSSSPTSYGASRSSSPCSSIYAPLQPPSNHCPNPMWVRPAGVGGLRRSRSGSSLSFQEFLRNGGRFPDDEMEDSDDEEEFVDPVSDDEPRRLEYRELVEQQRLKKARWEARKRQRETQRRRAESEQDEDEQKGSVWDKLGSLLALGVSGRGASRPSPTLAGGAVDVLRQQHHQRRRPSPLAHASSADEADDTATRSRRRQPRRQPRPEPALKTEADVRFGPAPGRYFRLDWLSYKLKHLVEAAKRALRTALVGLERSRRQKEEDGRPSLVGYGAV</sequence>